<keyword evidence="10 12" id="KW-0406">Ion transport</keyword>
<feature type="binding site" evidence="13">
    <location>
        <position position="161"/>
    </location>
    <ligand>
        <name>K(+)</name>
        <dbReference type="ChEBI" id="CHEBI:29103"/>
    </ligand>
</feature>
<name>W6M7N7_9GAMM</name>
<feature type="transmembrane region" description="Helical" evidence="15">
    <location>
        <begin position="506"/>
        <end position="527"/>
    </location>
</feature>
<dbReference type="PANTHER" id="PTHR32024">
    <property type="entry name" value="TRK SYSTEM POTASSIUM UPTAKE PROTEIN TRKG-RELATED"/>
    <property type="match status" value="1"/>
</dbReference>
<feature type="transmembrane region" description="Helical" evidence="15">
    <location>
        <begin position="236"/>
        <end position="258"/>
    </location>
</feature>
<sequence length="532" mass="58101">MNEATLDPSENEKQSPDSEPPKPAAAPVRAPAHWPLKQNNPQWQIVSQRSPLKTALYMVGVLMILFSATMLPPMAVAWYYDGQSVVLPFAQAMGVMLGLGLLCWLPVCRYKLDLRNRDGFAVVVAFWFLLSLIGALPFMLSENPHVRLVDAVFETVSGLTTTGGTVLSGLDTMPKAILYYRAQLNFLGGMGVIVLAVALLPMLGVGGMQLYKAETPGPMKDEKLTPRITETAKNLWFIYVALNGLCTLSFWVAGMSFFDAICHSFATLALGGFSTHDASIGFFNSPAIELVAGFFSIVAAVNFALFFLAWRARSLKAIFQDPEFKFCMAVFGGLISTACLYLYFSGKFPAWEAFHRGFFQAASVITDNGLGTIGYPADWPIFVPLLLLLGSFFGGCVGSTCGGIKAIRFLLLYKQSVREARLLIRPAAQITVKLGTQPVSDRVMQAVWGFYYLYVFSYCFLSLALTATGVDLVTAFGSVAACLNNMGIGLGETAVGFSPLNDTATWLLSLAMLIGRFEVFPLLLLFLPDFWK</sequence>
<evidence type="ECO:0000256" key="4">
    <source>
        <dbReference type="ARBA" id="ARBA00022475"/>
    </source>
</evidence>
<evidence type="ECO:0000256" key="7">
    <source>
        <dbReference type="ARBA" id="ARBA00022692"/>
    </source>
</evidence>
<keyword evidence="7 15" id="KW-0812">Transmembrane</keyword>
<evidence type="ECO:0000256" key="2">
    <source>
        <dbReference type="ARBA" id="ARBA00009137"/>
    </source>
</evidence>
<feature type="transmembrane region" description="Helical" evidence="15">
    <location>
        <begin position="381"/>
        <end position="404"/>
    </location>
</feature>
<feature type="transmembrane region" description="Helical" evidence="15">
    <location>
        <begin position="324"/>
        <end position="344"/>
    </location>
</feature>
<keyword evidence="9 15" id="KW-1133">Transmembrane helix</keyword>
<evidence type="ECO:0000256" key="15">
    <source>
        <dbReference type="SAM" id="Phobius"/>
    </source>
</evidence>
<dbReference type="InterPro" id="IPR003445">
    <property type="entry name" value="Cat_transpt"/>
</dbReference>
<dbReference type="InterPro" id="IPR004772">
    <property type="entry name" value="TrkH"/>
</dbReference>
<feature type="transmembrane region" description="Helical" evidence="15">
    <location>
        <begin position="450"/>
        <end position="470"/>
    </location>
</feature>
<comment type="similarity">
    <text evidence="2 12">Belongs to the TrkH potassium transport family.</text>
</comment>
<dbReference type="GO" id="GO:0005886">
    <property type="term" value="C:plasma membrane"/>
    <property type="evidence" value="ECO:0007669"/>
    <property type="project" value="UniProtKB-SubCell"/>
</dbReference>
<evidence type="ECO:0000313" key="17">
    <source>
        <dbReference type="Proteomes" id="UP000035760"/>
    </source>
</evidence>
<feature type="transmembrane region" description="Helical" evidence="15">
    <location>
        <begin position="290"/>
        <end position="312"/>
    </location>
</feature>
<reference evidence="16" key="2">
    <citation type="submission" date="2014-03" db="EMBL/GenBank/DDBJ databases">
        <title>Candidatus Competibacter-lineage genomes retrieved from metagenomes reveal functional metabolic diversity.</title>
        <authorList>
            <person name="McIlroy S.J."/>
            <person name="Albertsen M."/>
            <person name="Andresen E.K."/>
            <person name="Saunders A.M."/>
            <person name="Kristiansen R."/>
            <person name="Stokholm-Bjerregaard M."/>
            <person name="Nielsen K.L."/>
            <person name="Nielsen P.H."/>
        </authorList>
    </citation>
    <scope>NUCLEOTIDE SEQUENCE</scope>
    <source>
        <strain evidence="16">Run_A_D11</strain>
    </source>
</reference>
<evidence type="ECO:0000256" key="1">
    <source>
        <dbReference type="ARBA" id="ARBA00004429"/>
    </source>
</evidence>
<keyword evidence="4 12" id="KW-1003">Cell membrane</keyword>
<feature type="transmembrane region" description="Helical" evidence="15">
    <location>
        <begin position="182"/>
        <end position="203"/>
    </location>
</feature>
<dbReference type="PIRSF" id="PIRSF006247">
    <property type="entry name" value="TrkH"/>
    <property type="match status" value="1"/>
</dbReference>
<dbReference type="RefSeq" id="WP_320411700.1">
    <property type="nucleotide sequence ID" value="NZ_CBTJ020000025.1"/>
</dbReference>
<dbReference type="Proteomes" id="UP000035760">
    <property type="component" value="Unassembled WGS sequence"/>
</dbReference>
<keyword evidence="8 12" id="KW-0630">Potassium</keyword>
<accession>W6M7N7</accession>
<reference evidence="16" key="1">
    <citation type="submission" date="2013-07" db="EMBL/GenBank/DDBJ databases">
        <authorList>
            <person name="McIlroy S."/>
        </authorList>
    </citation>
    <scope>NUCLEOTIDE SEQUENCE [LARGE SCALE GENOMIC DNA]</scope>
    <source>
        <strain evidence="16">Run_A_D11</strain>
    </source>
</reference>
<feature type="region of interest" description="Disordered" evidence="14">
    <location>
        <begin position="1"/>
        <end position="29"/>
    </location>
</feature>
<organism evidence="16 17">
    <name type="scientific">Candidatus Competibacter denitrificans Run_A_D11</name>
    <dbReference type="NCBI Taxonomy" id="1400863"/>
    <lineage>
        <taxon>Bacteria</taxon>
        <taxon>Pseudomonadati</taxon>
        <taxon>Pseudomonadota</taxon>
        <taxon>Gammaproteobacteria</taxon>
        <taxon>Candidatus Competibacteraceae</taxon>
        <taxon>Candidatus Competibacter</taxon>
    </lineage>
</organism>
<feature type="binding site" evidence="13">
    <location>
        <position position="486"/>
    </location>
    <ligand>
        <name>K(+)</name>
        <dbReference type="ChEBI" id="CHEBI:29103"/>
    </ligand>
</feature>
<evidence type="ECO:0000256" key="11">
    <source>
        <dbReference type="ARBA" id="ARBA00023136"/>
    </source>
</evidence>
<evidence type="ECO:0000256" key="10">
    <source>
        <dbReference type="ARBA" id="ARBA00023065"/>
    </source>
</evidence>
<dbReference type="PANTHER" id="PTHR32024:SF2">
    <property type="entry name" value="TRK SYSTEM POTASSIUM UPTAKE PROTEIN TRKG-RELATED"/>
    <property type="match status" value="1"/>
</dbReference>
<feature type="transmembrane region" description="Helical" evidence="15">
    <location>
        <begin position="86"/>
        <end position="107"/>
    </location>
</feature>
<evidence type="ECO:0000256" key="12">
    <source>
        <dbReference type="PIRNR" id="PIRNR006247"/>
    </source>
</evidence>
<keyword evidence="6 12" id="KW-0633">Potassium transport</keyword>
<evidence type="ECO:0000256" key="13">
    <source>
        <dbReference type="PIRSR" id="PIRSR006247-1"/>
    </source>
</evidence>
<keyword evidence="3 12" id="KW-0813">Transport</keyword>
<feature type="transmembrane region" description="Helical" evidence="15">
    <location>
        <begin position="55"/>
        <end position="80"/>
    </location>
</feature>
<evidence type="ECO:0000256" key="3">
    <source>
        <dbReference type="ARBA" id="ARBA00022448"/>
    </source>
</evidence>
<gene>
    <name evidence="16" type="primary">trkH</name>
    <name evidence="16" type="ORF">BN873_20054</name>
</gene>
<comment type="subcellular location">
    <subcellularLocation>
        <location evidence="1 12">Cell inner membrane</location>
        <topology evidence="1 12">Multi-pass membrane protein</topology>
    </subcellularLocation>
</comment>
<feature type="transmembrane region" description="Helical" evidence="15">
    <location>
        <begin position="119"/>
        <end position="139"/>
    </location>
</feature>
<evidence type="ECO:0000256" key="9">
    <source>
        <dbReference type="ARBA" id="ARBA00022989"/>
    </source>
</evidence>
<keyword evidence="5 12" id="KW-0997">Cell inner membrane</keyword>
<feature type="compositionally biased region" description="Basic and acidic residues" evidence="14">
    <location>
        <begin position="10"/>
        <end position="20"/>
    </location>
</feature>
<evidence type="ECO:0000256" key="8">
    <source>
        <dbReference type="ARBA" id="ARBA00022958"/>
    </source>
</evidence>
<dbReference type="GO" id="GO:0046872">
    <property type="term" value="F:metal ion binding"/>
    <property type="evidence" value="ECO:0007669"/>
    <property type="project" value="UniProtKB-KW"/>
</dbReference>
<feature type="binding site" evidence="13">
    <location>
        <position position="485"/>
    </location>
    <ligand>
        <name>K(+)</name>
        <dbReference type="ChEBI" id="CHEBI:29103"/>
    </ligand>
</feature>
<dbReference type="STRING" id="1400863.BN873_20054"/>
<feature type="binding site" evidence="13">
    <location>
        <position position="162"/>
    </location>
    <ligand>
        <name>K(+)</name>
        <dbReference type="ChEBI" id="CHEBI:29103"/>
    </ligand>
</feature>
<evidence type="ECO:0000313" key="16">
    <source>
        <dbReference type="EMBL" id="CDI01730.1"/>
    </source>
</evidence>
<comment type="caution">
    <text evidence="16">The sequence shown here is derived from an EMBL/GenBank/DDBJ whole genome shotgun (WGS) entry which is preliminary data.</text>
</comment>
<proteinExistence type="inferred from homology"/>
<feature type="binding site" evidence="13">
    <location>
        <position position="270"/>
    </location>
    <ligand>
        <name>K(+)</name>
        <dbReference type="ChEBI" id="CHEBI:29103"/>
    </ligand>
</feature>
<dbReference type="EMBL" id="CBTJ020000025">
    <property type="protein sequence ID" value="CDI01730.1"/>
    <property type="molecule type" value="Genomic_DNA"/>
</dbReference>
<comment type="function">
    <text evidence="12">Low-affinity potassium transport system. Interacts with Trk system potassium uptake protein TrkA.</text>
</comment>
<evidence type="ECO:0000256" key="5">
    <source>
        <dbReference type="ARBA" id="ARBA00022519"/>
    </source>
</evidence>
<evidence type="ECO:0000256" key="14">
    <source>
        <dbReference type="SAM" id="MobiDB-lite"/>
    </source>
</evidence>
<keyword evidence="17" id="KW-1185">Reference proteome</keyword>
<evidence type="ECO:0000256" key="6">
    <source>
        <dbReference type="ARBA" id="ARBA00022538"/>
    </source>
</evidence>
<protein>
    <recommendedName>
        <fullName evidence="12">Trk system potassium uptake protein</fullName>
    </recommendedName>
</protein>
<dbReference type="GO" id="GO:0015379">
    <property type="term" value="F:potassium:chloride symporter activity"/>
    <property type="evidence" value="ECO:0007669"/>
    <property type="project" value="InterPro"/>
</dbReference>
<keyword evidence="11 12" id="KW-0472">Membrane</keyword>
<feature type="binding site" evidence="13">
    <location>
        <position position="271"/>
    </location>
    <ligand>
        <name>K(+)</name>
        <dbReference type="ChEBI" id="CHEBI:29103"/>
    </ligand>
</feature>
<dbReference type="AlphaFoldDB" id="W6M7N7"/>
<keyword evidence="13" id="KW-0479">Metal-binding</keyword>
<dbReference type="Pfam" id="PF02386">
    <property type="entry name" value="TrkH"/>
    <property type="match status" value="1"/>
</dbReference>